<evidence type="ECO:0000313" key="6">
    <source>
        <dbReference type="Proteomes" id="UP000001023"/>
    </source>
</evidence>
<reference evidence="5 6" key="2">
    <citation type="journal article" date="2014" name="Stand. Genomic Sci.">
        <title>An updated genome annotation for the model marine bacterium Ruegeria pomeroyi DSS-3.</title>
        <authorList>
            <person name="Rivers A.R."/>
            <person name="Smith C.B."/>
            <person name="Moran M.A."/>
        </authorList>
    </citation>
    <scope>GENOME REANNOTATION</scope>
    <source>
        <strain evidence="6">ATCC 700808 / DSM 15171 / DSS-3</strain>
    </source>
</reference>
<dbReference type="InterPro" id="IPR058240">
    <property type="entry name" value="rSAM_sf"/>
</dbReference>
<dbReference type="PANTHER" id="PTHR43432">
    <property type="entry name" value="SLR0285 PROTEIN"/>
    <property type="match status" value="1"/>
</dbReference>
<dbReference type="InterPro" id="IPR007197">
    <property type="entry name" value="rSAM"/>
</dbReference>
<dbReference type="PROSITE" id="PS51918">
    <property type="entry name" value="RADICAL_SAM"/>
    <property type="match status" value="1"/>
</dbReference>
<dbReference type="eggNOG" id="COG1533">
    <property type="taxonomic scope" value="Bacteria"/>
</dbReference>
<organism evidence="5 6">
    <name type="scientific">Ruegeria pomeroyi (strain ATCC 700808 / DSM 15171 / DSS-3)</name>
    <name type="common">Silicibacter pomeroyi</name>
    <dbReference type="NCBI Taxonomy" id="246200"/>
    <lineage>
        <taxon>Bacteria</taxon>
        <taxon>Pseudomonadati</taxon>
        <taxon>Pseudomonadota</taxon>
        <taxon>Alphaproteobacteria</taxon>
        <taxon>Rhodobacterales</taxon>
        <taxon>Roseobacteraceae</taxon>
        <taxon>Ruegeria</taxon>
    </lineage>
</organism>
<dbReference type="DNASU" id="3193372"/>
<dbReference type="NCBIfam" id="NF033668">
    <property type="entry name" value="rSAM_PA0069"/>
    <property type="match status" value="1"/>
</dbReference>
<dbReference type="AlphaFoldDB" id="Q5LRG9"/>
<dbReference type="InterPro" id="IPR040086">
    <property type="entry name" value="MJ0683-like"/>
</dbReference>
<evidence type="ECO:0000259" key="4">
    <source>
        <dbReference type="PROSITE" id="PS51918"/>
    </source>
</evidence>
<dbReference type="Proteomes" id="UP000001023">
    <property type="component" value="Chromosome"/>
</dbReference>
<dbReference type="SUPFAM" id="SSF102114">
    <property type="entry name" value="Radical SAM enzymes"/>
    <property type="match status" value="1"/>
</dbReference>
<name>Q5LRG9_RUEPO</name>
<dbReference type="SFLD" id="SFLDG01084">
    <property type="entry name" value="Uncharacterised_Radical_SAM_Su"/>
    <property type="match status" value="1"/>
</dbReference>
<protein>
    <submittedName>
        <fullName evidence="5">Radical SAM domain protein</fullName>
    </submittedName>
</protein>
<dbReference type="PANTHER" id="PTHR43432:SF3">
    <property type="entry name" value="SLR0285 PROTEIN"/>
    <property type="match status" value="1"/>
</dbReference>
<dbReference type="GO" id="GO:0046872">
    <property type="term" value="F:metal ion binding"/>
    <property type="evidence" value="ECO:0007669"/>
    <property type="project" value="UniProtKB-KW"/>
</dbReference>
<dbReference type="PaxDb" id="246200-SPO2159"/>
<dbReference type="GO" id="GO:0003824">
    <property type="term" value="F:catalytic activity"/>
    <property type="evidence" value="ECO:0007669"/>
    <property type="project" value="InterPro"/>
</dbReference>
<evidence type="ECO:0000256" key="1">
    <source>
        <dbReference type="ARBA" id="ARBA00022723"/>
    </source>
</evidence>
<proteinExistence type="predicted"/>
<keyword evidence="1" id="KW-0479">Metal-binding</keyword>
<dbReference type="GO" id="GO:0051536">
    <property type="term" value="F:iron-sulfur cluster binding"/>
    <property type="evidence" value="ECO:0007669"/>
    <property type="project" value="UniProtKB-KW"/>
</dbReference>
<dbReference type="KEGG" id="sil:SPO2159"/>
<evidence type="ECO:0000256" key="2">
    <source>
        <dbReference type="ARBA" id="ARBA00023004"/>
    </source>
</evidence>
<dbReference type="InterPro" id="IPR006638">
    <property type="entry name" value="Elp3/MiaA/NifB-like_rSAM"/>
</dbReference>
<keyword evidence="3" id="KW-0411">Iron-sulfur</keyword>
<feature type="domain" description="Radical SAM core" evidence="4">
    <location>
        <begin position="99"/>
        <end position="336"/>
    </location>
</feature>
<keyword evidence="2" id="KW-0408">Iron</keyword>
<evidence type="ECO:0000256" key="3">
    <source>
        <dbReference type="ARBA" id="ARBA00023014"/>
    </source>
</evidence>
<accession>Q5LRG9</accession>
<reference evidence="5 6" key="1">
    <citation type="journal article" date="2004" name="Nature">
        <title>Genome sequence of Silicibacter pomeroyi reveals adaptations to the marine environment.</title>
        <authorList>
            <person name="Moran M.A."/>
            <person name="Buchan A."/>
            <person name="Gonzalez J.M."/>
            <person name="Heidelberg J.F."/>
            <person name="Whitman W.B."/>
            <person name="Kiene R.P."/>
            <person name="Henriksen J.R."/>
            <person name="King G.M."/>
            <person name="Belas R."/>
            <person name="Fuqua C."/>
            <person name="Brinkac L."/>
            <person name="Lewis M."/>
            <person name="Johri S."/>
            <person name="Weaver B."/>
            <person name="Pai G."/>
            <person name="Eisen J.A."/>
            <person name="Rahe E."/>
            <person name="Sheldon W.M."/>
            <person name="Ye W."/>
            <person name="Miller T.R."/>
            <person name="Carlton J."/>
            <person name="Rasko D.A."/>
            <person name="Paulsen I.T."/>
            <person name="Ren Q."/>
            <person name="Daugherty S.C."/>
            <person name="Deboy R.T."/>
            <person name="Dodson R.J."/>
            <person name="Durkin A.S."/>
            <person name="Madupu R."/>
            <person name="Nelson W.C."/>
            <person name="Sullivan S.A."/>
            <person name="Rosovitz M.J."/>
            <person name="Haft D.H."/>
            <person name="Selengut J."/>
            <person name="Ward N."/>
        </authorList>
    </citation>
    <scope>NUCLEOTIDE SEQUENCE [LARGE SCALE GENOMIC DNA]</scope>
    <source>
        <strain evidence="6">ATCC 700808 / DSM 15171 / DSS-3</strain>
    </source>
</reference>
<keyword evidence="6" id="KW-1185">Reference proteome</keyword>
<dbReference type="SFLD" id="SFLDS00029">
    <property type="entry name" value="Radical_SAM"/>
    <property type="match status" value="1"/>
</dbReference>
<dbReference type="Gene3D" id="3.80.30.30">
    <property type="match status" value="1"/>
</dbReference>
<dbReference type="CDD" id="cd01335">
    <property type="entry name" value="Radical_SAM"/>
    <property type="match status" value="1"/>
</dbReference>
<dbReference type="SMART" id="SM00729">
    <property type="entry name" value="Elp3"/>
    <property type="match status" value="1"/>
</dbReference>
<sequence length="394" mass="43308">MLHITAAKARAGGQIGGVFCLAQCSLNVLVSGMQTQPLPPLISARPVGRGARSNDAGRFEPLERVAEHDGWEREEELPPLRTQVSLETARSLISYNRSPDLPFDRSINPYRGCEHGCSYCFARPSHAYLGLSPGLDFETRLVARPNAAEVLRAELSARRYKVAPIAIGTNTDPYQPLEKTHAITRACLQVLAEFNHPVAIVTRGALIERDLDILAPMAARGLVRVGISLTTLDAALARRMEPRAPSPKRRLAMIRALNGAGVPVRVMTSPLIPGLTDHELESLLAAGAEAGADTASWIMLRLPREVSPLWQEWLAEHAPARAAKVMARLREMHGGRDYDPRWGHRMRGEGEYAQMIAKRFRAACKRIGLAQEAPALRCDLFRVPPQPGDQLSLF</sequence>
<dbReference type="Pfam" id="PF04055">
    <property type="entry name" value="Radical_SAM"/>
    <property type="match status" value="1"/>
</dbReference>
<dbReference type="STRING" id="246200.SPO2159"/>
<evidence type="ECO:0000313" key="5">
    <source>
        <dbReference type="EMBL" id="AAV95427.1"/>
    </source>
</evidence>
<dbReference type="HOGENOM" id="CLU_015525_0_0_5"/>
<dbReference type="EMBL" id="CP000031">
    <property type="protein sequence ID" value="AAV95427.1"/>
    <property type="molecule type" value="Genomic_DNA"/>
</dbReference>
<gene>
    <name evidence="5" type="ordered locus">SPO2159</name>
</gene>